<name>A0A8S5SGM9_9CAUD</name>
<evidence type="ECO:0000313" key="1">
    <source>
        <dbReference type="EMBL" id="DAF50080.1"/>
    </source>
</evidence>
<sequence>MAAVAALVAVPSVGVAVMLTPATMILQWVEPVHTVAVAAAAA</sequence>
<organism evidence="1">
    <name type="scientific">Siphoviridae sp. ctzyE57</name>
    <dbReference type="NCBI Taxonomy" id="2827982"/>
    <lineage>
        <taxon>Viruses</taxon>
        <taxon>Duplodnaviria</taxon>
        <taxon>Heunggongvirae</taxon>
        <taxon>Uroviricota</taxon>
        <taxon>Caudoviricetes</taxon>
    </lineage>
</organism>
<accession>A0A8S5SGM9</accession>
<proteinExistence type="predicted"/>
<protein>
    <submittedName>
        <fullName evidence="1">Uncharacterized protein</fullName>
    </submittedName>
</protein>
<dbReference type="EMBL" id="BK032592">
    <property type="protein sequence ID" value="DAF50080.1"/>
    <property type="molecule type" value="Genomic_DNA"/>
</dbReference>
<reference evidence="1" key="1">
    <citation type="journal article" date="2021" name="Proc. Natl. Acad. Sci. U.S.A.">
        <title>A Catalog of Tens of Thousands of Viruses from Human Metagenomes Reveals Hidden Associations with Chronic Diseases.</title>
        <authorList>
            <person name="Tisza M.J."/>
            <person name="Buck C.B."/>
        </authorList>
    </citation>
    <scope>NUCLEOTIDE SEQUENCE</scope>
    <source>
        <strain evidence="1">CtzyE57</strain>
    </source>
</reference>